<feature type="region of interest" description="Disordered" evidence="1">
    <location>
        <begin position="590"/>
        <end position="636"/>
    </location>
</feature>
<gene>
    <name evidence="2" type="ORF">EC973_003760</name>
</gene>
<evidence type="ECO:0000313" key="2">
    <source>
        <dbReference type="EMBL" id="KAF7722038.1"/>
    </source>
</evidence>
<sequence length="911" mass="97919">MNDSAISGTKRYNQENNEPSNDLESCNSPSFTNKRLKTDSSVEARTNPLSTDNEQHDVHPEAIQTPSVNASTSNLASDASENDETTTSGLESLVQPTHVIDASVDSGKPQLSAGSISNETSTVSCAASPTTETPSNSIKAETGLARSMTTSAAKEIPRDQIPGSQETILVTRDSAATTASDATLKHSTRDLPSLNSLISSKSAYSPYEGQGMRMSVSAILSESGRGSFHRETQGKHYSPVSNSMLPTKKKSPSMLRGQSMPPSLLSDQSTDTIAKHASPSATMHSRSASQPSNIVPEKIKTESKSFHTVKTEDESVSATKNSLTKEQLVHALTSVPSTNVKEESYGSPTWGQSLAHREPQPASTAAAPNISSNRKTSNLNRNPASAADTQHKDMSKPLSDAPQKLNAISSSTSSGNKSSVQMMSLGNINSLPSVNAALRRLSGTPGIEESKIPQLTAALIESSSAISRNNPKLTRGDVKREDHASPSEILGNALAVVAANAGAGRSNASSSDTTAAVIGNIAANITNILHGRSGFTATHRGNFSQEDNPSLSNALQLTGVQKAKGTNGSGSTLSSILDQAFFLGTRASEDGHRQDAKGHGNHKVLDGIGKPTVSPGAIASGTNKGTVAGKKQNGRSQQINVVNTEEKKPQLIINNEQVWRAVEGIEEKSLGFYLYQPDELLPNMSGHINGIFEVRVPARYLSYGNKHIQKRAIWGTDIYTDDSDVVAMAIHSGKYQLPFSEPEVQPDSPFALAIAGKSLEAARAAKSLAISGKMWQKRENSGPGYDLKLTIRVLPKLRSYASTIRHNIKSRPWGNNHDGVSFYVEKAEKIKKGDARLRGRDMLKAEIMAYEPYRKRALGLRQQKEMKQRGEPLEMRGPDCPAISISRARMKKTQRVIRLFQMRSELLQNKQ</sequence>
<keyword evidence="3" id="KW-1185">Reference proteome</keyword>
<dbReference type="AlphaFoldDB" id="A0A8H7EQC8"/>
<feature type="compositionally biased region" description="Polar residues" evidence="1">
    <location>
        <begin position="279"/>
        <end position="293"/>
    </location>
</feature>
<name>A0A8H7EQC8_9FUNG</name>
<feature type="compositionally biased region" description="Polar residues" evidence="1">
    <location>
        <begin position="1"/>
        <end position="35"/>
    </location>
</feature>
<evidence type="ECO:0000313" key="3">
    <source>
        <dbReference type="Proteomes" id="UP000605846"/>
    </source>
</evidence>
<feature type="region of interest" description="Disordered" evidence="1">
    <location>
        <begin position="223"/>
        <end position="322"/>
    </location>
</feature>
<feature type="compositionally biased region" description="Polar residues" evidence="1">
    <location>
        <begin position="43"/>
        <end position="52"/>
    </location>
</feature>
<evidence type="ECO:0008006" key="4">
    <source>
        <dbReference type="Google" id="ProtNLM"/>
    </source>
</evidence>
<feature type="compositionally biased region" description="Low complexity" evidence="1">
    <location>
        <begin position="409"/>
        <end position="419"/>
    </location>
</feature>
<comment type="caution">
    <text evidence="2">The sequence shown here is derived from an EMBL/GenBank/DDBJ whole genome shotgun (WGS) entry which is preliminary data.</text>
</comment>
<feature type="compositionally biased region" description="Polar residues" evidence="1">
    <location>
        <begin position="112"/>
        <end position="137"/>
    </location>
</feature>
<feature type="compositionally biased region" description="Polar residues" evidence="1">
    <location>
        <begin position="369"/>
        <end position="383"/>
    </location>
</feature>
<dbReference type="Pfam" id="PF08642">
    <property type="entry name" value="Rxt3"/>
    <property type="match status" value="1"/>
</dbReference>
<accession>A0A8H7EQC8</accession>
<organism evidence="2 3">
    <name type="scientific">Apophysomyces ossiformis</name>
    <dbReference type="NCBI Taxonomy" id="679940"/>
    <lineage>
        <taxon>Eukaryota</taxon>
        <taxon>Fungi</taxon>
        <taxon>Fungi incertae sedis</taxon>
        <taxon>Mucoromycota</taxon>
        <taxon>Mucoromycotina</taxon>
        <taxon>Mucoromycetes</taxon>
        <taxon>Mucorales</taxon>
        <taxon>Mucorineae</taxon>
        <taxon>Mucoraceae</taxon>
        <taxon>Apophysomyces</taxon>
    </lineage>
</organism>
<dbReference type="InterPro" id="IPR036609">
    <property type="entry name" value="LCCL_sf"/>
</dbReference>
<dbReference type="Gene3D" id="2.170.130.20">
    <property type="entry name" value="LCCL-like domain"/>
    <property type="match status" value="1"/>
</dbReference>
<dbReference type="Proteomes" id="UP000605846">
    <property type="component" value="Unassembled WGS sequence"/>
</dbReference>
<reference evidence="2" key="1">
    <citation type="submission" date="2020-01" db="EMBL/GenBank/DDBJ databases">
        <title>Genome Sequencing of Three Apophysomyces-Like Fungal Strains Confirms a Novel Fungal Genus in the Mucoromycota with divergent Burkholderia-like Endosymbiotic Bacteria.</title>
        <authorList>
            <person name="Stajich J.E."/>
            <person name="Macias A.M."/>
            <person name="Carter-House D."/>
            <person name="Lovett B."/>
            <person name="Kasson L.R."/>
            <person name="Berry K."/>
            <person name="Grigoriev I."/>
            <person name="Chang Y."/>
            <person name="Spatafora J."/>
            <person name="Kasson M.T."/>
        </authorList>
    </citation>
    <scope>NUCLEOTIDE SEQUENCE</scope>
    <source>
        <strain evidence="2">NRRL A-21654</strain>
    </source>
</reference>
<dbReference type="EMBL" id="JABAYA010000217">
    <property type="protein sequence ID" value="KAF7722038.1"/>
    <property type="molecule type" value="Genomic_DNA"/>
</dbReference>
<feature type="region of interest" description="Disordered" evidence="1">
    <location>
        <begin position="334"/>
        <end position="420"/>
    </location>
</feature>
<evidence type="ECO:0000256" key="1">
    <source>
        <dbReference type="SAM" id="MobiDB-lite"/>
    </source>
</evidence>
<feature type="compositionally biased region" description="Basic and acidic residues" evidence="1">
    <location>
        <begin position="297"/>
        <end position="313"/>
    </location>
</feature>
<feature type="region of interest" description="Disordered" evidence="1">
    <location>
        <begin position="1"/>
        <end position="137"/>
    </location>
</feature>
<proteinExistence type="predicted"/>
<dbReference type="InterPro" id="IPR013951">
    <property type="entry name" value="Rxt3"/>
</dbReference>
<protein>
    <recommendedName>
        <fullName evidence="4">Histone deacetylation protein Rxt3</fullName>
    </recommendedName>
</protein>
<dbReference type="OrthoDB" id="3596986at2759"/>
<feature type="compositionally biased region" description="Polar residues" evidence="1">
    <location>
        <begin position="64"/>
        <end position="90"/>
    </location>
</feature>